<evidence type="ECO:0000313" key="2">
    <source>
        <dbReference type="Proteomes" id="UP000654075"/>
    </source>
</evidence>
<sequence length="165" mass="17989">MEQLLRSSQRPAAERLRAAVTQKRAELLADTFPARIAVKFREAPQGARLRWGRGHLGSAARAAAEEREAAERLAERQVTHAVGRSPIGLYPVYDCPRQVAGVFTGTKVLQPAALRHALIEAAKSAPRSAAGDGRAFLADGSDKVCFEEIEEVEVIEGDEEEDEDE</sequence>
<keyword evidence="2" id="KW-1185">Reference proteome</keyword>
<dbReference type="AlphaFoldDB" id="A0A813GQ93"/>
<gene>
    <name evidence="1" type="ORF">PGLA1383_LOCUS42075</name>
</gene>
<dbReference type="EMBL" id="CAJNNV010028551">
    <property type="protein sequence ID" value="CAE8625005.1"/>
    <property type="molecule type" value="Genomic_DNA"/>
</dbReference>
<protein>
    <submittedName>
        <fullName evidence="1">Uncharacterized protein</fullName>
    </submittedName>
</protein>
<comment type="caution">
    <text evidence="1">The sequence shown here is derived from an EMBL/GenBank/DDBJ whole genome shotgun (WGS) entry which is preliminary data.</text>
</comment>
<dbReference type="Proteomes" id="UP000654075">
    <property type="component" value="Unassembled WGS sequence"/>
</dbReference>
<reference evidence="1" key="1">
    <citation type="submission" date="2021-02" db="EMBL/GenBank/DDBJ databases">
        <authorList>
            <person name="Dougan E. K."/>
            <person name="Rhodes N."/>
            <person name="Thang M."/>
            <person name="Chan C."/>
        </authorList>
    </citation>
    <scope>NUCLEOTIDE SEQUENCE</scope>
</reference>
<evidence type="ECO:0000313" key="1">
    <source>
        <dbReference type="EMBL" id="CAE8625005.1"/>
    </source>
</evidence>
<dbReference type="OrthoDB" id="10548905at2759"/>
<accession>A0A813GQ93</accession>
<proteinExistence type="predicted"/>
<name>A0A813GQ93_POLGL</name>
<organism evidence="1 2">
    <name type="scientific">Polarella glacialis</name>
    <name type="common">Dinoflagellate</name>
    <dbReference type="NCBI Taxonomy" id="89957"/>
    <lineage>
        <taxon>Eukaryota</taxon>
        <taxon>Sar</taxon>
        <taxon>Alveolata</taxon>
        <taxon>Dinophyceae</taxon>
        <taxon>Suessiales</taxon>
        <taxon>Suessiaceae</taxon>
        <taxon>Polarella</taxon>
    </lineage>
</organism>